<keyword evidence="11" id="KW-0472">Membrane</keyword>
<feature type="domain" description="HAMP" evidence="14">
    <location>
        <begin position="298"/>
        <end position="350"/>
    </location>
</feature>
<evidence type="ECO:0000256" key="4">
    <source>
        <dbReference type="ARBA" id="ARBA00022553"/>
    </source>
</evidence>
<dbReference type="EC" id="2.7.13.3" evidence="3"/>
<evidence type="ECO:0000256" key="9">
    <source>
        <dbReference type="ARBA" id="ARBA00023012"/>
    </source>
</evidence>
<dbReference type="Gene3D" id="6.10.340.10">
    <property type="match status" value="1"/>
</dbReference>
<gene>
    <name evidence="15" type="ORF">LVJ81_11740</name>
</gene>
<dbReference type="InterPro" id="IPR050351">
    <property type="entry name" value="BphY/WalK/GraS-like"/>
</dbReference>
<dbReference type="InterPro" id="IPR017232">
    <property type="entry name" value="NtrY"/>
</dbReference>
<keyword evidence="6" id="KW-0547">Nucleotide-binding</keyword>
<dbReference type="InterPro" id="IPR003661">
    <property type="entry name" value="HisK_dim/P_dom"/>
</dbReference>
<organism evidence="15 16">
    <name type="scientific">Vitreoscilla stercoraria</name>
    <dbReference type="NCBI Taxonomy" id="61"/>
    <lineage>
        <taxon>Bacteria</taxon>
        <taxon>Pseudomonadati</taxon>
        <taxon>Pseudomonadota</taxon>
        <taxon>Betaproteobacteria</taxon>
        <taxon>Neisseriales</taxon>
        <taxon>Neisseriaceae</taxon>
        <taxon>Vitreoscilla</taxon>
    </lineage>
</organism>
<dbReference type="EMBL" id="CP091512">
    <property type="protein sequence ID" value="UOO92267.1"/>
    <property type="molecule type" value="Genomic_DNA"/>
</dbReference>
<dbReference type="Gene3D" id="3.30.450.20">
    <property type="entry name" value="PAS domain"/>
    <property type="match status" value="1"/>
</dbReference>
<evidence type="ECO:0000313" key="15">
    <source>
        <dbReference type="EMBL" id="UOO92267.1"/>
    </source>
</evidence>
<keyword evidence="9" id="KW-0902">Two-component regulatory system</keyword>
<dbReference type="Pfam" id="PF02518">
    <property type="entry name" value="HATPase_c"/>
    <property type="match status" value="1"/>
</dbReference>
<dbReference type="InterPro" id="IPR004358">
    <property type="entry name" value="Sig_transdc_His_kin-like_C"/>
</dbReference>
<comment type="catalytic activity">
    <reaction evidence="1">
        <text>ATP + protein L-histidine = ADP + protein N-phospho-L-histidine.</text>
        <dbReference type="EC" id="2.7.13.3"/>
    </reaction>
</comment>
<dbReference type="SUPFAM" id="SSF55874">
    <property type="entry name" value="ATPase domain of HSP90 chaperone/DNA topoisomerase II/histidine kinase"/>
    <property type="match status" value="1"/>
</dbReference>
<dbReference type="InterPro" id="IPR000014">
    <property type="entry name" value="PAS"/>
</dbReference>
<dbReference type="Pfam" id="PF00672">
    <property type="entry name" value="HAMP"/>
    <property type="match status" value="1"/>
</dbReference>
<keyword evidence="11" id="KW-0812">Transmembrane</keyword>
<reference evidence="15" key="1">
    <citation type="submission" date="2021-12" db="EMBL/GenBank/DDBJ databases">
        <authorList>
            <person name="Veyrier F.J."/>
        </authorList>
    </citation>
    <scope>NUCLEOTIDE SEQUENCE</scope>
    <source>
        <strain evidence="15">SAG 1488-6</strain>
    </source>
</reference>
<evidence type="ECO:0000259" key="12">
    <source>
        <dbReference type="PROSITE" id="PS50109"/>
    </source>
</evidence>
<evidence type="ECO:0000256" key="1">
    <source>
        <dbReference type="ARBA" id="ARBA00000085"/>
    </source>
</evidence>
<feature type="domain" description="PAS" evidence="13">
    <location>
        <begin position="362"/>
        <end position="399"/>
    </location>
</feature>
<dbReference type="InterPro" id="IPR036890">
    <property type="entry name" value="HATPase_C_sf"/>
</dbReference>
<dbReference type="GO" id="GO:0005524">
    <property type="term" value="F:ATP binding"/>
    <property type="evidence" value="ECO:0007669"/>
    <property type="project" value="UniProtKB-KW"/>
</dbReference>
<evidence type="ECO:0000256" key="6">
    <source>
        <dbReference type="ARBA" id="ARBA00022741"/>
    </source>
</evidence>
<proteinExistence type="predicted"/>
<evidence type="ECO:0000313" key="16">
    <source>
        <dbReference type="Proteomes" id="UP000832034"/>
    </source>
</evidence>
<protein>
    <recommendedName>
        <fullName evidence="3">histidine kinase</fullName>
        <ecNumber evidence="3">2.7.13.3</ecNumber>
    </recommendedName>
</protein>
<dbReference type="CDD" id="cd06225">
    <property type="entry name" value="HAMP"/>
    <property type="match status" value="1"/>
</dbReference>
<dbReference type="Gene3D" id="3.30.565.10">
    <property type="entry name" value="Histidine kinase-like ATPase, C-terminal domain"/>
    <property type="match status" value="1"/>
</dbReference>
<dbReference type="SUPFAM" id="SSF158472">
    <property type="entry name" value="HAMP domain-like"/>
    <property type="match status" value="1"/>
</dbReference>
<dbReference type="PROSITE" id="PS50109">
    <property type="entry name" value="HIS_KIN"/>
    <property type="match status" value="1"/>
</dbReference>
<dbReference type="Pfam" id="PF00512">
    <property type="entry name" value="HisKA"/>
    <property type="match status" value="1"/>
</dbReference>
<dbReference type="Proteomes" id="UP000832034">
    <property type="component" value="Chromosome"/>
</dbReference>
<feature type="transmembrane region" description="Helical" evidence="11">
    <location>
        <begin position="272"/>
        <end position="296"/>
    </location>
</feature>
<evidence type="ECO:0000259" key="14">
    <source>
        <dbReference type="PROSITE" id="PS50885"/>
    </source>
</evidence>
<evidence type="ECO:0000256" key="10">
    <source>
        <dbReference type="SAM" id="Coils"/>
    </source>
</evidence>
<sequence>MRLFVIAVAIITMLLLYMLALATGHASIFSDYFWWIFGFNALALGMLLFSVGRQVWQLWRDGRKRVFGARIAKRLTMMFAIVAILPGLFLFGVSAQFIRHSIDSWFGNETEVALERSLNLSKVALNGSVEDALRDAVPLQIEMARALVFHDDVALALSGRLQRGGYRQLALWDQENKKFVEKVGGGGQFDWPELTQQDWQRLHKDGSIGNLESVQNTLYINGWLMIPQVDESNVILFFRKPVPESIAQDAVLIEAARAKYAELSYAKQGLQAFFVMTLLMATVLAISLALLLAVYFSRRFVAPLSALADGTRAVAQGDFSQKSPVLRTDEMGILSSLFNRMTEQLDVAKQQAEKNRHQQEVARAYLEQVLASLSTGVISLNANGYLRTYNDSAEQILGMDLMAAETLPVEQWGQLGTQWGVLAKIIEETCLKMGDTAPLQMDYIGVDQAQILLVKAAPIIYEDMSHTVIIFDDVTDLVSAQKEAAWGEVAKRLAHEIRNPLTPIQLSAERLAWKLQDKLSEDDARILVRSTDTIVKQVAALKEMVEAFRNYARSPSLRPVKQDLRQVVNEVLVLYEGSICNFQADLGNIPLMVRIDTALMRQVLHNIFKNAAEAAELAERPQVDIIAWSNEQTVTLTVANNGQSFQPAILAKAFEPYITDKKNGTGLGLAVVKKIIDDHQGKITLANQESGGAIIRIILPKMEE</sequence>
<feature type="coiled-coil region" evidence="10">
    <location>
        <begin position="338"/>
        <end position="367"/>
    </location>
</feature>
<feature type="domain" description="Histidine kinase" evidence="12">
    <location>
        <begin position="492"/>
        <end position="703"/>
    </location>
</feature>
<evidence type="ECO:0000256" key="11">
    <source>
        <dbReference type="SAM" id="Phobius"/>
    </source>
</evidence>
<dbReference type="PANTHER" id="PTHR42878:SF7">
    <property type="entry name" value="SENSOR HISTIDINE KINASE GLRK"/>
    <property type="match status" value="1"/>
</dbReference>
<evidence type="ECO:0000256" key="3">
    <source>
        <dbReference type="ARBA" id="ARBA00012438"/>
    </source>
</evidence>
<dbReference type="CDD" id="cd00082">
    <property type="entry name" value="HisKA"/>
    <property type="match status" value="1"/>
</dbReference>
<dbReference type="SUPFAM" id="SSF47384">
    <property type="entry name" value="Homodimeric domain of signal transducing histidine kinase"/>
    <property type="match status" value="1"/>
</dbReference>
<keyword evidence="7" id="KW-0418">Kinase</keyword>
<evidence type="ECO:0000256" key="2">
    <source>
        <dbReference type="ARBA" id="ARBA00004370"/>
    </source>
</evidence>
<dbReference type="PIRSF" id="PIRSF037532">
    <property type="entry name" value="STHK_NtrY"/>
    <property type="match status" value="1"/>
</dbReference>
<dbReference type="SMART" id="SM00387">
    <property type="entry name" value="HATPase_c"/>
    <property type="match status" value="1"/>
</dbReference>
<dbReference type="PRINTS" id="PR00344">
    <property type="entry name" value="BCTRLSENSOR"/>
</dbReference>
<feature type="transmembrane region" description="Helical" evidence="11">
    <location>
        <begin position="32"/>
        <end position="56"/>
    </location>
</feature>
<dbReference type="PANTHER" id="PTHR42878">
    <property type="entry name" value="TWO-COMPONENT HISTIDINE KINASE"/>
    <property type="match status" value="1"/>
</dbReference>
<dbReference type="PROSITE" id="PS50885">
    <property type="entry name" value="HAMP"/>
    <property type="match status" value="1"/>
</dbReference>
<keyword evidence="8 15" id="KW-0067">ATP-binding</keyword>
<evidence type="ECO:0000256" key="5">
    <source>
        <dbReference type="ARBA" id="ARBA00022679"/>
    </source>
</evidence>
<keyword evidence="10" id="KW-0175">Coiled coil</keyword>
<keyword evidence="5" id="KW-0808">Transferase</keyword>
<dbReference type="SMART" id="SM00304">
    <property type="entry name" value="HAMP"/>
    <property type="match status" value="1"/>
</dbReference>
<dbReference type="SMART" id="SM00388">
    <property type="entry name" value="HisKA"/>
    <property type="match status" value="1"/>
</dbReference>
<dbReference type="RefSeq" id="WP_019959266.1">
    <property type="nucleotide sequence ID" value="NZ_CP091512.1"/>
</dbReference>
<keyword evidence="11" id="KW-1133">Transmembrane helix</keyword>
<evidence type="ECO:0000256" key="8">
    <source>
        <dbReference type="ARBA" id="ARBA00022840"/>
    </source>
</evidence>
<accession>A0ABY4E9Z5</accession>
<reference evidence="15" key="2">
    <citation type="journal article" date="2022" name="Res Sq">
        <title>Evolution of multicellular longitudinally dividing oral cavity symbionts (Neisseriaceae).</title>
        <authorList>
            <person name="Nyongesa S."/>
            <person name="Weber P."/>
            <person name="Bernet E."/>
            <person name="Pullido F."/>
            <person name="Nieckarz M."/>
            <person name="Delaby M."/>
            <person name="Nieves C."/>
            <person name="Viehboeck T."/>
            <person name="Krause N."/>
            <person name="Rivera-Millot A."/>
            <person name="Nakamura A."/>
            <person name="Vischer N."/>
            <person name="VanNieuwenhze M."/>
            <person name="Brun Y."/>
            <person name="Cava F."/>
            <person name="Bulgheresi S."/>
            <person name="Veyrier F."/>
        </authorList>
    </citation>
    <scope>NUCLEOTIDE SEQUENCE</scope>
    <source>
        <strain evidence="15">SAG 1488-6</strain>
    </source>
</reference>
<comment type="subcellular location">
    <subcellularLocation>
        <location evidence="2">Membrane</location>
    </subcellularLocation>
</comment>
<dbReference type="InterPro" id="IPR003594">
    <property type="entry name" value="HATPase_dom"/>
</dbReference>
<feature type="transmembrane region" description="Helical" evidence="11">
    <location>
        <begin position="77"/>
        <end position="98"/>
    </location>
</feature>
<evidence type="ECO:0000256" key="7">
    <source>
        <dbReference type="ARBA" id="ARBA00022777"/>
    </source>
</evidence>
<keyword evidence="16" id="KW-1185">Reference proteome</keyword>
<dbReference type="Gene3D" id="1.10.287.130">
    <property type="match status" value="1"/>
</dbReference>
<dbReference type="InterPro" id="IPR005467">
    <property type="entry name" value="His_kinase_dom"/>
</dbReference>
<dbReference type="InterPro" id="IPR003660">
    <property type="entry name" value="HAMP_dom"/>
</dbReference>
<dbReference type="PROSITE" id="PS50112">
    <property type="entry name" value="PAS"/>
    <property type="match status" value="1"/>
</dbReference>
<keyword evidence="4" id="KW-0597">Phosphoprotein</keyword>
<name>A0ABY4E9Z5_VITST</name>
<dbReference type="InterPro" id="IPR036097">
    <property type="entry name" value="HisK_dim/P_sf"/>
</dbReference>
<evidence type="ECO:0000259" key="13">
    <source>
        <dbReference type="PROSITE" id="PS50112"/>
    </source>
</evidence>